<dbReference type="OrthoDB" id="2720396at2"/>
<proteinExistence type="predicted"/>
<dbReference type="InterPro" id="IPR016181">
    <property type="entry name" value="Acyl_CoA_acyltransferase"/>
</dbReference>
<accession>A0A4V1AID3</accession>
<sequence>MKSLSTSTNRIHPHSLNVHISRDFSGDLKAELKQIRAATKLPLLVKTYDSKLVKKLTALKFKIISKTYMSTLSNVQTMILDGNQRLRVKSANELTEAQRKAVIGRMRTDYLHVHLENPAEMTPADVANATFNADDFAHDDSIFYFDDFEEVAGYITLFHATHHAVEIGWLCADNPKMLTQLVNTLFIRLKGAGYQAISGEFDTANAQALRVYRALPVSWPADHQPLITLRG</sequence>
<dbReference type="SUPFAM" id="SSF55729">
    <property type="entry name" value="Acyl-CoA N-acyltransferases (Nat)"/>
    <property type="match status" value="1"/>
</dbReference>
<organism evidence="1 2">
    <name type="scientific">Periweissella cryptocerci</name>
    <dbReference type="NCBI Taxonomy" id="2506420"/>
    <lineage>
        <taxon>Bacteria</taxon>
        <taxon>Bacillati</taxon>
        <taxon>Bacillota</taxon>
        <taxon>Bacilli</taxon>
        <taxon>Lactobacillales</taxon>
        <taxon>Lactobacillaceae</taxon>
        <taxon>Periweissella</taxon>
    </lineage>
</organism>
<keyword evidence="2" id="KW-1185">Reference proteome</keyword>
<reference evidence="2" key="1">
    <citation type="submission" date="2019-03" db="EMBL/GenBank/DDBJ databases">
        <title>Weissella sp. 26KH-42 Genome sequencing.</title>
        <authorList>
            <person name="Heo J."/>
            <person name="Kim S.-J."/>
            <person name="Kim J.-S."/>
            <person name="Hong S.-B."/>
            <person name="Kwon S.-W."/>
        </authorList>
    </citation>
    <scope>NUCLEOTIDE SEQUENCE [LARGE SCALE GENOMIC DNA]</scope>
    <source>
        <strain evidence="2">26KH-42</strain>
    </source>
</reference>
<dbReference type="Proteomes" id="UP000292886">
    <property type="component" value="Chromosome"/>
</dbReference>
<protein>
    <submittedName>
        <fullName evidence="1">Uncharacterized protein</fullName>
    </submittedName>
</protein>
<dbReference type="KEGG" id="wei:EQG49_00865"/>
<dbReference type="RefSeq" id="WP_133362185.1">
    <property type="nucleotide sequence ID" value="NZ_CP037940.1"/>
</dbReference>
<name>A0A4V1AID3_9LACO</name>
<dbReference type="AlphaFoldDB" id="A0A4V1AID3"/>
<evidence type="ECO:0000313" key="1">
    <source>
        <dbReference type="EMBL" id="QBO35105.1"/>
    </source>
</evidence>
<evidence type="ECO:0000313" key="2">
    <source>
        <dbReference type="Proteomes" id="UP000292886"/>
    </source>
</evidence>
<dbReference type="EMBL" id="CP037940">
    <property type="protein sequence ID" value="QBO35105.1"/>
    <property type="molecule type" value="Genomic_DNA"/>
</dbReference>
<gene>
    <name evidence="1" type="ORF">EQG49_00865</name>
</gene>
<dbReference type="Gene3D" id="3.40.630.30">
    <property type="match status" value="1"/>
</dbReference>